<evidence type="ECO:0000313" key="5">
    <source>
        <dbReference type="Proteomes" id="UP000178656"/>
    </source>
</evidence>
<feature type="transmembrane region" description="Helical" evidence="1">
    <location>
        <begin position="6"/>
        <end position="29"/>
    </location>
</feature>
<evidence type="ECO:0000259" key="2">
    <source>
        <dbReference type="Pfam" id="PF11258"/>
    </source>
</evidence>
<feature type="domain" description="DUF3048" evidence="3">
    <location>
        <begin position="226"/>
        <end position="336"/>
    </location>
</feature>
<organism evidence="4 5">
    <name type="scientific">Candidatus Falkowbacteria bacterium RIFOXYC2_FULL_48_21</name>
    <dbReference type="NCBI Taxonomy" id="1798005"/>
    <lineage>
        <taxon>Bacteria</taxon>
        <taxon>Candidatus Falkowiibacteriota</taxon>
    </lineage>
</organism>
<dbReference type="EMBL" id="MFGM01000073">
    <property type="protein sequence ID" value="OGF34357.1"/>
    <property type="molecule type" value="Genomic_DNA"/>
</dbReference>
<evidence type="ECO:0000313" key="4">
    <source>
        <dbReference type="EMBL" id="OGF34357.1"/>
    </source>
</evidence>
<keyword evidence="1" id="KW-0812">Transmembrane</keyword>
<accession>A0A1F5T5W9</accession>
<protein>
    <recommendedName>
        <fullName evidence="6">DUF3048 domain-containing protein</fullName>
    </recommendedName>
</protein>
<keyword evidence="1" id="KW-1133">Transmembrane helix</keyword>
<dbReference type="AlphaFoldDB" id="A0A1F5T5W9"/>
<evidence type="ECO:0008006" key="6">
    <source>
        <dbReference type="Google" id="ProtNLM"/>
    </source>
</evidence>
<dbReference type="Pfam" id="PF11258">
    <property type="entry name" value="DUF3048"/>
    <property type="match status" value="1"/>
</dbReference>
<dbReference type="InterPro" id="IPR023158">
    <property type="entry name" value="YerB-like_sf"/>
</dbReference>
<gene>
    <name evidence="4" type="ORF">A2482_01190</name>
</gene>
<sequence length="341" mass="38495">MKKEKYILQSVLVGAVVLLVAVGGGFVCWQKWQAEQAALQEKIKQTLAEKIVVCEKIKKIDGLCYDGESEPGVYAVMIENHSEARPQSGIADASLVYEAIVEAPITRFLAIFSADRKVEKIGPVRSARPFYVDWAKEFGAPYAHVGGSDAALKQLAAYKYDLNEFFNGKYFWRSSTRTPPHNVYTSFDFISRAAADMAWTLAGDFETWLFKPDAALAERGDVESIKVDFLTPAYAVEWRYEKDQNEYVRLQSGHAHVDSVGKIIRAKNVAVMHVKSKVIDDYGRLDVQTLGNGAAEIFLDGKMFSGKWRRNTLNERTRFFNDRGDEIRFNAGATWIEVKYE</sequence>
<name>A0A1F5T5W9_9BACT</name>
<dbReference type="InterPro" id="IPR035328">
    <property type="entry name" value="DUF3048_C"/>
</dbReference>
<evidence type="ECO:0000256" key="1">
    <source>
        <dbReference type="SAM" id="Phobius"/>
    </source>
</evidence>
<dbReference type="SUPFAM" id="SSF159774">
    <property type="entry name" value="YerB-like"/>
    <property type="match status" value="1"/>
</dbReference>
<dbReference type="Gene3D" id="3.50.90.10">
    <property type="entry name" value="YerB-like"/>
    <property type="match status" value="1"/>
</dbReference>
<evidence type="ECO:0000259" key="3">
    <source>
        <dbReference type="Pfam" id="PF17479"/>
    </source>
</evidence>
<feature type="domain" description="DUF3048" evidence="2">
    <location>
        <begin position="73"/>
        <end position="196"/>
    </location>
</feature>
<reference evidence="4 5" key="1">
    <citation type="journal article" date="2016" name="Nat. Commun.">
        <title>Thousands of microbial genomes shed light on interconnected biogeochemical processes in an aquifer system.</title>
        <authorList>
            <person name="Anantharaman K."/>
            <person name="Brown C.T."/>
            <person name="Hug L.A."/>
            <person name="Sharon I."/>
            <person name="Castelle C.J."/>
            <person name="Probst A.J."/>
            <person name="Thomas B.C."/>
            <person name="Singh A."/>
            <person name="Wilkins M.J."/>
            <person name="Karaoz U."/>
            <person name="Brodie E.L."/>
            <person name="Williams K.H."/>
            <person name="Hubbard S.S."/>
            <person name="Banfield J.F."/>
        </authorList>
    </citation>
    <scope>NUCLEOTIDE SEQUENCE [LARGE SCALE GENOMIC DNA]</scope>
</reference>
<comment type="caution">
    <text evidence="4">The sequence shown here is derived from an EMBL/GenBank/DDBJ whole genome shotgun (WGS) entry which is preliminary data.</text>
</comment>
<keyword evidence="1" id="KW-0472">Membrane</keyword>
<dbReference type="Pfam" id="PF17479">
    <property type="entry name" value="DUF3048_C"/>
    <property type="match status" value="1"/>
</dbReference>
<proteinExistence type="predicted"/>
<dbReference type="InterPro" id="IPR021416">
    <property type="entry name" value="DUF3048_N"/>
</dbReference>
<dbReference type="Proteomes" id="UP000178656">
    <property type="component" value="Unassembled WGS sequence"/>
</dbReference>